<evidence type="ECO:0000313" key="6">
    <source>
        <dbReference type="Proteomes" id="UP001472677"/>
    </source>
</evidence>
<dbReference type="InterPro" id="IPR004140">
    <property type="entry name" value="Exo70"/>
</dbReference>
<comment type="similarity">
    <text evidence="1 3">Belongs to the EXO70 family.</text>
</comment>
<evidence type="ECO:0000256" key="2">
    <source>
        <dbReference type="ARBA" id="ARBA00022448"/>
    </source>
</evidence>
<keyword evidence="6" id="KW-1185">Reference proteome</keyword>
<protein>
    <recommendedName>
        <fullName evidence="3">Exocyst subunit Exo70 family protein</fullName>
    </recommendedName>
</protein>
<dbReference type="Pfam" id="PF03081">
    <property type="entry name" value="Exo70_C"/>
    <property type="match status" value="1"/>
</dbReference>
<gene>
    <name evidence="5" type="ORF">V6N12_064816</name>
</gene>
<comment type="caution">
    <text evidence="5">The sequence shown here is derived from an EMBL/GenBank/DDBJ whole genome shotgun (WGS) entry which is preliminary data.</text>
</comment>
<dbReference type="InterPro" id="IPR016159">
    <property type="entry name" value="Cullin_repeat-like_dom_sf"/>
</dbReference>
<evidence type="ECO:0000259" key="4">
    <source>
        <dbReference type="Pfam" id="PF03081"/>
    </source>
</evidence>
<evidence type="ECO:0000256" key="3">
    <source>
        <dbReference type="RuleBase" id="RU365026"/>
    </source>
</evidence>
<feature type="domain" description="Exocyst complex subunit Exo70 C-terminal" evidence="4">
    <location>
        <begin position="1"/>
        <end position="71"/>
    </location>
</feature>
<keyword evidence="2 3" id="KW-0813">Transport</keyword>
<dbReference type="PANTHER" id="PTHR12542">
    <property type="entry name" value="EXOCYST COMPLEX PROTEIN EXO70"/>
    <property type="match status" value="1"/>
</dbReference>
<evidence type="ECO:0000313" key="5">
    <source>
        <dbReference type="EMBL" id="KAK8596319.1"/>
    </source>
</evidence>
<evidence type="ECO:0000256" key="1">
    <source>
        <dbReference type="ARBA" id="ARBA00006756"/>
    </source>
</evidence>
<reference evidence="5 6" key="1">
    <citation type="journal article" date="2024" name="G3 (Bethesda)">
        <title>Genome assembly of Hibiscus sabdariffa L. provides insights into metabolisms of medicinal natural products.</title>
        <authorList>
            <person name="Kim T."/>
        </authorList>
    </citation>
    <scope>NUCLEOTIDE SEQUENCE [LARGE SCALE GENOMIC DNA]</scope>
    <source>
        <strain evidence="5">TK-2024</strain>
        <tissue evidence="5">Old leaves</tissue>
    </source>
</reference>
<sequence length="243" mass="27850">MFRVLDLYKAVSDLWPEIESIFSFESTSIVQATAVNSLIKLGDVVRTMLTDFETAIQKDSPKTTVLGAAKHLLVLTKKMETRTEEHIRQSMEYPRHWRMEWTEAREFISMYRSRRDDTMSLGLLELAELNYNILQSVYRGRVQQPYAVSNWSFTIPSVLPEYFGSPDNEETISSPISFRLEWLILVIPSTNGCCQARAKSETVCCELREDGMESLLENPTAEIQWIRSSGSVSSSSSRDGKRR</sequence>
<dbReference type="SUPFAM" id="SSF74788">
    <property type="entry name" value="Cullin repeat-like"/>
    <property type="match status" value="1"/>
</dbReference>
<comment type="function">
    <text evidence="3">Component of the exocyst complex.</text>
</comment>
<keyword evidence="3" id="KW-0653">Protein transport</keyword>
<dbReference type="Proteomes" id="UP001472677">
    <property type="component" value="Unassembled WGS sequence"/>
</dbReference>
<dbReference type="EMBL" id="JBBPBM010000002">
    <property type="protein sequence ID" value="KAK8596319.1"/>
    <property type="molecule type" value="Genomic_DNA"/>
</dbReference>
<dbReference type="InterPro" id="IPR046364">
    <property type="entry name" value="Exo70_C"/>
</dbReference>
<accession>A0ABR2G6V8</accession>
<dbReference type="PANTHER" id="PTHR12542:SF17">
    <property type="entry name" value="EXOCYST SUBUNIT EXO70 FAMILY PROTEIN"/>
    <property type="match status" value="1"/>
</dbReference>
<name>A0ABR2G6V8_9ROSI</name>
<keyword evidence="3" id="KW-0268">Exocytosis</keyword>
<organism evidence="5 6">
    <name type="scientific">Hibiscus sabdariffa</name>
    <name type="common">roselle</name>
    <dbReference type="NCBI Taxonomy" id="183260"/>
    <lineage>
        <taxon>Eukaryota</taxon>
        <taxon>Viridiplantae</taxon>
        <taxon>Streptophyta</taxon>
        <taxon>Embryophyta</taxon>
        <taxon>Tracheophyta</taxon>
        <taxon>Spermatophyta</taxon>
        <taxon>Magnoliopsida</taxon>
        <taxon>eudicotyledons</taxon>
        <taxon>Gunneridae</taxon>
        <taxon>Pentapetalae</taxon>
        <taxon>rosids</taxon>
        <taxon>malvids</taxon>
        <taxon>Malvales</taxon>
        <taxon>Malvaceae</taxon>
        <taxon>Malvoideae</taxon>
        <taxon>Hibiscus</taxon>
    </lineage>
</organism>
<dbReference type="InterPro" id="IPR008930">
    <property type="entry name" value="Terpenoid_cyclase/PrenylTrfase"/>
</dbReference>
<proteinExistence type="inferred from homology"/>
<dbReference type="SUPFAM" id="SSF48239">
    <property type="entry name" value="Terpenoid cyclases/Protein prenyltransferases"/>
    <property type="match status" value="1"/>
</dbReference>
<dbReference type="Gene3D" id="1.20.1280.170">
    <property type="entry name" value="Exocyst complex component Exo70"/>
    <property type="match status" value="1"/>
</dbReference>